<evidence type="ECO:0000256" key="3">
    <source>
        <dbReference type="ARBA" id="ARBA00023136"/>
    </source>
</evidence>
<accession>A0ABQ8N1G3</accession>
<evidence type="ECO:0000256" key="2">
    <source>
        <dbReference type="ARBA" id="ARBA00022692"/>
    </source>
</evidence>
<keyword evidence="5" id="KW-1133">Transmembrane helix</keyword>
<dbReference type="InterPro" id="IPR003599">
    <property type="entry name" value="Ig_sub"/>
</dbReference>
<dbReference type="EMBL" id="JACTAM010000001">
    <property type="protein sequence ID" value="KAI2668909.1"/>
    <property type="molecule type" value="Genomic_DNA"/>
</dbReference>
<evidence type="ECO:0000313" key="7">
    <source>
        <dbReference type="EMBL" id="KAI2668909.1"/>
    </source>
</evidence>
<keyword evidence="2 5" id="KW-0812">Transmembrane</keyword>
<comment type="caution">
    <text evidence="7">The sequence shown here is derived from an EMBL/GenBank/DDBJ whole genome shotgun (WGS) entry which is preliminary data.</text>
</comment>
<dbReference type="InterPro" id="IPR050671">
    <property type="entry name" value="CD300_family_receptors"/>
</dbReference>
<feature type="domain" description="Ig-like" evidence="6">
    <location>
        <begin position="147"/>
        <end position="251"/>
    </location>
</feature>
<reference evidence="7 8" key="1">
    <citation type="submission" date="2022-01" db="EMBL/GenBank/DDBJ databases">
        <title>A high-quality chromosome-level genome assembly of rohu carp, Labeo rohita.</title>
        <authorList>
            <person name="Arick M.A. II"/>
            <person name="Hsu C.-Y."/>
            <person name="Magbanua Z."/>
            <person name="Pechanova O."/>
            <person name="Grover C."/>
            <person name="Miller E."/>
            <person name="Thrash A."/>
            <person name="Ezzel L."/>
            <person name="Alam S."/>
            <person name="Benzie J."/>
            <person name="Hamilton M."/>
            <person name="Karsi A."/>
            <person name="Lawrence M.L."/>
            <person name="Peterson D.G."/>
        </authorList>
    </citation>
    <scope>NUCLEOTIDE SEQUENCE [LARGE SCALE GENOMIC DNA]</scope>
    <source>
        <strain evidence="8">BAU-BD-2019</strain>
        <tissue evidence="7">Blood</tissue>
    </source>
</reference>
<dbReference type="InterPro" id="IPR007110">
    <property type="entry name" value="Ig-like_dom"/>
</dbReference>
<dbReference type="PANTHER" id="PTHR11860">
    <property type="entry name" value="POLYMERIC-IMMUNOGLOBULIN RECEPTOR"/>
    <property type="match status" value="1"/>
</dbReference>
<feature type="transmembrane region" description="Helical" evidence="5">
    <location>
        <begin position="137"/>
        <end position="158"/>
    </location>
</feature>
<evidence type="ECO:0000256" key="5">
    <source>
        <dbReference type="SAM" id="Phobius"/>
    </source>
</evidence>
<feature type="compositionally biased region" description="Polar residues" evidence="4">
    <location>
        <begin position="33"/>
        <end position="60"/>
    </location>
</feature>
<evidence type="ECO:0000259" key="6">
    <source>
        <dbReference type="PROSITE" id="PS50835"/>
    </source>
</evidence>
<dbReference type="InterPro" id="IPR013783">
    <property type="entry name" value="Ig-like_fold"/>
</dbReference>
<dbReference type="InterPro" id="IPR013106">
    <property type="entry name" value="Ig_V-set"/>
</dbReference>
<dbReference type="PROSITE" id="PS50835">
    <property type="entry name" value="IG_LIKE"/>
    <property type="match status" value="1"/>
</dbReference>
<proteinExistence type="predicted"/>
<keyword evidence="3 5" id="KW-0472">Membrane</keyword>
<protein>
    <submittedName>
        <fullName evidence="7">CMRF35-like molecule 3</fullName>
    </submittedName>
</protein>
<dbReference type="PANTHER" id="PTHR11860:SF118">
    <property type="entry name" value="CMRF35-LIKE MOLECULE 3-RELATED"/>
    <property type="match status" value="1"/>
</dbReference>
<dbReference type="Pfam" id="PF07686">
    <property type="entry name" value="V-set"/>
    <property type="match status" value="2"/>
</dbReference>
<evidence type="ECO:0000256" key="1">
    <source>
        <dbReference type="ARBA" id="ARBA00004370"/>
    </source>
</evidence>
<comment type="subcellular location">
    <subcellularLocation>
        <location evidence="1">Membrane</location>
    </subcellularLocation>
</comment>
<keyword evidence="8" id="KW-1185">Reference proteome</keyword>
<gene>
    <name evidence="7" type="ORF">H4Q32_028703</name>
</gene>
<name>A0ABQ8N1G3_LABRO</name>
<dbReference type="SUPFAM" id="SSF48726">
    <property type="entry name" value="Immunoglobulin"/>
    <property type="match status" value="3"/>
</dbReference>
<dbReference type="InterPro" id="IPR036179">
    <property type="entry name" value="Ig-like_dom_sf"/>
</dbReference>
<dbReference type="Gene3D" id="2.60.40.10">
    <property type="entry name" value="Immunoglobulins"/>
    <property type="match status" value="3"/>
</dbReference>
<evidence type="ECO:0000256" key="4">
    <source>
        <dbReference type="SAM" id="MobiDB-lite"/>
    </source>
</evidence>
<sequence length="552" mass="61756">MAGGGSSSQAGAGNHDLVSDTGCDYEDIEDTQKQLPTNPSDSSNTVYATAQLPTNPSDSPNCVYSTVHEATGDSQILISSADDLNYTVVNFEKKADCPDSVSLRNNQDYSEYAARKWASLSHSAVHRRSLNKRRMKIIWTFTLLMIPGVVSSISVTGYSGGGVIITCRYYEGYTANAKYFCRGQWSECIDEIRTNTKNKWVHSGRFSVYDDTSAAVFTVTIRDLSEQDSDTYYCGTDISAKVDSYTEVNLNIITDEKIRTLTGYSGGNVIINYKHKILEENPSIDICKTSADQCFTLINTDRAAEWKHDGRFSVHDDRSARLLRVFIRDLNVNDSGKYYIIVKVSEDYSFFSEFNLDIRDTDCCEKSISLSAAAGGSVNISCKYPQSHSADVKFVCRRSGSDLCAEETSVKENRRWSAEGQIQLYDDREQQLLTGTISHVTQQHSAEYWCGVQSDQGHKSFITRVLINVTGTDDFLTDIDQNVIKSTASFHSADHSVSCIMLLEHAKKVISDFQNHKLQLKRGRVIIKTNRRSWLQSMQIKCAHLDTVLVLL</sequence>
<feature type="region of interest" description="Disordered" evidence="4">
    <location>
        <begin position="1"/>
        <end position="60"/>
    </location>
</feature>
<organism evidence="7 8">
    <name type="scientific">Labeo rohita</name>
    <name type="common">Indian major carp</name>
    <name type="synonym">Cyprinus rohita</name>
    <dbReference type="NCBI Taxonomy" id="84645"/>
    <lineage>
        <taxon>Eukaryota</taxon>
        <taxon>Metazoa</taxon>
        <taxon>Chordata</taxon>
        <taxon>Craniata</taxon>
        <taxon>Vertebrata</taxon>
        <taxon>Euteleostomi</taxon>
        <taxon>Actinopterygii</taxon>
        <taxon>Neopterygii</taxon>
        <taxon>Teleostei</taxon>
        <taxon>Ostariophysi</taxon>
        <taxon>Cypriniformes</taxon>
        <taxon>Cyprinidae</taxon>
        <taxon>Labeoninae</taxon>
        <taxon>Labeonini</taxon>
        <taxon>Labeo</taxon>
    </lineage>
</organism>
<dbReference type="Proteomes" id="UP000830375">
    <property type="component" value="Unassembled WGS sequence"/>
</dbReference>
<evidence type="ECO:0000313" key="8">
    <source>
        <dbReference type="Proteomes" id="UP000830375"/>
    </source>
</evidence>
<dbReference type="SMART" id="SM00409">
    <property type="entry name" value="IG"/>
    <property type="match status" value="3"/>
</dbReference>